<proteinExistence type="predicted"/>
<gene>
    <name evidence="1" type="ORF">TVAG_191240</name>
</gene>
<evidence type="ECO:0000313" key="1">
    <source>
        <dbReference type="EMBL" id="EAY08601.1"/>
    </source>
</evidence>
<reference evidence="1" key="2">
    <citation type="journal article" date="2007" name="Science">
        <title>Draft genome sequence of the sexually transmitted pathogen Trichomonas vaginalis.</title>
        <authorList>
            <person name="Carlton J.M."/>
            <person name="Hirt R.P."/>
            <person name="Silva J.C."/>
            <person name="Delcher A.L."/>
            <person name="Schatz M."/>
            <person name="Zhao Q."/>
            <person name="Wortman J.R."/>
            <person name="Bidwell S.L."/>
            <person name="Alsmark U.C.M."/>
            <person name="Besteiro S."/>
            <person name="Sicheritz-Ponten T."/>
            <person name="Noel C.J."/>
            <person name="Dacks J.B."/>
            <person name="Foster P.G."/>
            <person name="Simillion C."/>
            <person name="Van de Peer Y."/>
            <person name="Miranda-Saavedra D."/>
            <person name="Barton G.J."/>
            <person name="Westrop G.D."/>
            <person name="Mueller S."/>
            <person name="Dessi D."/>
            <person name="Fiori P.L."/>
            <person name="Ren Q."/>
            <person name="Paulsen I."/>
            <person name="Zhang H."/>
            <person name="Bastida-Corcuera F.D."/>
            <person name="Simoes-Barbosa A."/>
            <person name="Brown M.T."/>
            <person name="Hayes R.D."/>
            <person name="Mukherjee M."/>
            <person name="Okumura C.Y."/>
            <person name="Schneider R."/>
            <person name="Smith A.J."/>
            <person name="Vanacova S."/>
            <person name="Villalvazo M."/>
            <person name="Haas B.J."/>
            <person name="Pertea M."/>
            <person name="Feldblyum T.V."/>
            <person name="Utterback T.R."/>
            <person name="Shu C.L."/>
            <person name="Osoegawa K."/>
            <person name="de Jong P.J."/>
            <person name="Hrdy I."/>
            <person name="Horvathova L."/>
            <person name="Zubacova Z."/>
            <person name="Dolezal P."/>
            <person name="Malik S.B."/>
            <person name="Logsdon J.M. Jr."/>
            <person name="Henze K."/>
            <person name="Gupta A."/>
            <person name="Wang C.C."/>
            <person name="Dunne R.L."/>
            <person name="Upcroft J.A."/>
            <person name="Upcroft P."/>
            <person name="White O."/>
            <person name="Salzberg S.L."/>
            <person name="Tang P."/>
            <person name="Chiu C.-H."/>
            <person name="Lee Y.-S."/>
            <person name="Embley T.M."/>
            <person name="Coombs G.H."/>
            <person name="Mottram J.C."/>
            <person name="Tachezy J."/>
            <person name="Fraser-Liggett C.M."/>
            <person name="Johnson P.J."/>
        </authorList>
    </citation>
    <scope>NUCLEOTIDE SEQUENCE [LARGE SCALE GENOMIC DNA]</scope>
    <source>
        <strain evidence="1">G3</strain>
    </source>
</reference>
<dbReference type="CDD" id="cd00064">
    <property type="entry name" value="FU"/>
    <property type="match status" value="1"/>
</dbReference>
<organism evidence="1 2">
    <name type="scientific">Trichomonas vaginalis (strain ATCC PRA-98 / G3)</name>
    <dbReference type="NCBI Taxonomy" id="412133"/>
    <lineage>
        <taxon>Eukaryota</taxon>
        <taxon>Metamonada</taxon>
        <taxon>Parabasalia</taxon>
        <taxon>Trichomonadida</taxon>
        <taxon>Trichomonadidae</taxon>
        <taxon>Trichomonas</taxon>
    </lineage>
</organism>
<accession>A2EFK7</accession>
<dbReference type="SMR" id="A2EFK7"/>
<dbReference type="InterPro" id="IPR006212">
    <property type="entry name" value="Furin_repeat"/>
</dbReference>
<sequence>MLLFFAALMQSEVFRSPGIKHFSATAGEYSFVVVGARGANPRSDKGKGNGESTNGEFGKQICGILRIPSNQVLTIFVGSPGNGRFGGDYGGKDGTPLQGNKYSGGGGGASYISFQSGDKLVIAGGGQGGKANGYPGGLGGNGGKRSYTRNYVELSDTWNARQSSNGYIEINPICPSNCGECKQSSNQCKVCKNGFDNVDGVCIKKPPQTPIFTPIITPFTTAIITPQNTPLLTPIGTPMITFETTPVITNVETPMITYETTPLITPYVSPYLTPFETYHQTPLITMFDTPGITPIQTYYQTPASTYEQTPFITQFSTPLSTINIPEDPKFQTPFETMVITESETPFETAMITEFQTPFQTVFNTEEETPFGTPVLTPVITEFQTPFETAFLTPFVTEAETPVQTPLLTEKETPVGTPFKTAHTTPVITAATTPGITPLLTPKETEIHVITPKPKPVFIERTKEQIPKKHKKEAVLGMTLNLAAVMI</sequence>
<dbReference type="RefSeq" id="XP_001320824.1">
    <property type="nucleotide sequence ID" value="XM_001320789.1"/>
</dbReference>
<dbReference type="PANTHER" id="PTHR46155:SF1">
    <property type="entry name" value="BIFUNCTIONAL INHIBITOR_LIPID-TRANSFER PROTEIN_SEED STORAGE 2S ALBUMIN SUPERFAMILY PROTEIN"/>
    <property type="match status" value="1"/>
</dbReference>
<protein>
    <submittedName>
        <fullName evidence="1">Uncharacterized protein</fullName>
    </submittedName>
</protein>
<dbReference type="Proteomes" id="UP000001542">
    <property type="component" value="Unassembled WGS sequence"/>
</dbReference>
<dbReference type="SUPFAM" id="SSF57184">
    <property type="entry name" value="Growth factor receptor domain"/>
    <property type="match status" value="1"/>
</dbReference>
<dbReference type="InterPro" id="IPR009030">
    <property type="entry name" value="Growth_fac_rcpt_cys_sf"/>
</dbReference>
<dbReference type="VEuPathDB" id="TrichDB:TVAGG3_0821130"/>
<evidence type="ECO:0000313" key="2">
    <source>
        <dbReference type="Proteomes" id="UP000001542"/>
    </source>
</evidence>
<dbReference type="InParanoid" id="A2EFK7"/>
<dbReference type="KEGG" id="tva:4766505"/>
<dbReference type="OrthoDB" id="5321006at2759"/>
<name>A2EFK7_TRIV3</name>
<keyword evidence="2" id="KW-1185">Reference proteome</keyword>
<dbReference type="EMBL" id="DS113375">
    <property type="protein sequence ID" value="EAY08601.1"/>
    <property type="molecule type" value="Genomic_DNA"/>
</dbReference>
<dbReference type="AlphaFoldDB" id="A2EFK7"/>
<dbReference type="PANTHER" id="PTHR46155">
    <property type="entry name" value="BIFUNCTIONAL INHIBITOR/LIPID-TRANSFER PROTEIN/SEED STORAGE 2S ALBUMIN SUPERFAMILY PROTEIN"/>
    <property type="match status" value="1"/>
</dbReference>
<reference evidence="1" key="1">
    <citation type="submission" date="2006-10" db="EMBL/GenBank/DDBJ databases">
        <authorList>
            <person name="Amadeo P."/>
            <person name="Zhao Q."/>
            <person name="Wortman J."/>
            <person name="Fraser-Liggett C."/>
            <person name="Carlton J."/>
        </authorList>
    </citation>
    <scope>NUCLEOTIDE SEQUENCE</scope>
    <source>
        <strain evidence="1">G3</strain>
    </source>
</reference>
<dbReference type="VEuPathDB" id="TrichDB:TVAG_191240"/>